<sequence>MNMRRRKKAISKVIKLLNLATSSNVTEAQMALRHAEALINQNGLNQGEIPAHQLCDRMMLFKVSWNGIPKHSRAKDEIAQEPTGSVYSRRFSEKPFDAGRSYANAKTILDDVIDEAEVTESSSADSASVESCNSNDSVSWGAQPSQNDVDEKMDDAISEELKGDTESVFPDDLLDVEEVQERADQPINDEVKCEETVSDNDMASISVSDDVMTEPKRANGSKGYTYDDPSSQNNDNVIDAANAFRAQAGKFQDTLRNQYSSSNPDLPFEDDEYWNKVSERLLDFDEVSVLTVMEDLETQLTLAKELLSQKRNARAEMEQEELQERADRARIEQSFEEAIEKAFRARAEAYEEWEASQNEIRMTSLRAEQEAQQGFEDLQSQLDDRQGAYKQHLQLKEDYRAAKIMHQLRNALSSAAKGGEKATEAYDKVTALLQENELSLRDLEFSDIKNKSLFIRLLERETAVIENVDERERHTEEMLDKFLMVSRAAAKEPRFSENPVQQIERLLKSVATSNQYEGQKIIDQSLRLMEQHGVSVKDLDYGCISKYSVFVRLINWEAEQISSLKEREKFTASILEEYVQYSVSGPVINEDLNGTNTNK</sequence>
<feature type="domain" description="DUF2786" evidence="3">
    <location>
        <begin position="8"/>
        <end position="46"/>
    </location>
</feature>
<dbReference type="InterPro" id="IPR024498">
    <property type="entry name" value="DUF2786"/>
</dbReference>
<feature type="region of interest" description="Disordered" evidence="2">
    <location>
        <begin position="117"/>
        <end position="149"/>
    </location>
</feature>
<feature type="compositionally biased region" description="Polar residues" evidence="2">
    <location>
        <begin position="132"/>
        <end position="147"/>
    </location>
</feature>
<gene>
    <name evidence="4" type="ORF">DFP79_1459</name>
</gene>
<evidence type="ECO:0000313" key="5">
    <source>
        <dbReference type="Proteomes" id="UP000294656"/>
    </source>
</evidence>
<name>A0A4R6MCX1_9GAMM</name>
<reference evidence="4 5" key="1">
    <citation type="submission" date="2019-03" db="EMBL/GenBank/DDBJ databases">
        <title>Genomic Encyclopedia of Type Strains, Phase III (KMG-III): the genomes of soil and plant-associated and newly described type strains.</title>
        <authorList>
            <person name="Whitman W."/>
        </authorList>
    </citation>
    <scope>NUCLEOTIDE SEQUENCE [LARGE SCALE GENOMIC DNA]</scope>
    <source>
        <strain evidence="4 5">CECT 7378</strain>
    </source>
</reference>
<evidence type="ECO:0000256" key="1">
    <source>
        <dbReference type="SAM" id="Coils"/>
    </source>
</evidence>
<protein>
    <submittedName>
        <fullName evidence="4">Uncharacterized protein DUF2786</fullName>
    </submittedName>
</protein>
<keyword evidence="1" id="KW-0175">Coiled coil</keyword>
<evidence type="ECO:0000313" key="4">
    <source>
        <dbReference type="EMBL" id="TDO99035.1"/>
    </source>
</evidence>
<feature type="region of interest" description="Disordered" evidence="2">
    <location>
        <begin position="213"/>
        <end position="232"/>
    </location>
</feature>
<dbReference type="OrthoDB" id="6093454at2"/>
<dbReference type="AlphaFoldDB" id="A0A4R6MCX1"/>
<dbReference type="EMBL" id="SNXC01000010">
    <property type="protein sequence ID" value="TDO99035.1"/>
    <property type="molecule type" value="Genomic_DNA"/>
</dbReference>
<evidence type="ECO:0000256" key="2">
    <source>
        <dbReference type="SAM" id="MobiDB-lite"/>
    </source>
</evidence>
<dbReference type="Pfam" id="PF10979">
    <property type="entry name" value="DUF2786"/>
    <property type="match status" value="1"/>
</dbReference>
<keyword evidence="5" id="KW-1185">Reference proteome</keyword>
<proteinExistence type="predicted"/>
<dbReference type="Proteomes" id="UP000294656">
    <property type="component" value="Unassembled WGS sequence"/>
</dbReference>
<feature type="compositionally biased region" description="Low complexity" evidence="2">
    <location>
        <begin position="119"/>
        <end position="131"/>
    </location>
</feature>
<evidence type="ECO:0000259" key="3">
    <source>
        <dbReference type="Pfam" id="PF10979"/>
    </source>
</evidence>
<dbReference type="RefSeq" id="WP_133503243.1">
    <property type="nucleotide sequence ID" value="NZ_SNXC01000010.1"/>
</dbReference>
<organism evidence="4 5">
    <name type="scientific">Marinomonas balearica</name>
    <dbReference type="NCBI Taxonomy" id="491947"/>
    <lineage>
        <taxon>Bacteria</taxon>
        <taxon>Pseudomonadati</taxon>
        <taxon>Pseudomonadota</taxon>
        <taxon>Gammaproteobacteria</taxon>
        <taxon>Oceanospirillales</taxon>
        <taxon>Oceanospirillaceae</taxon>
        <taxon>Marinomonas</taxon>
    </lineage>
</organism>
<accession>A0A4R6MCX1</accession>
<comment type="caution">
    <text evidence="4">The sequence shown here is derived from an EMBL/GenBank/DDBJ whole genome shotgun (WGS) entry which is preliminary data.</text>
</comment>
<feature type="coiled-coil region" evidence="1">
    <location>
        <begin position="293"/>
        <end position="332"/>
    </location>
</feature>